<dbReference type="EMBL" id="BFAZ01000005">
    <property type="protein sequence ID" value="GBF41599.1"/>
    <property type="molecule type" value="Genomic_DNA"/>
</dbReference>
<keyword evidence="1" id="KW-1133">Transmembrane helix</keyword>
<feature type="transmembrane region" description="Helical" evidence="1">
    <location>
        <begin position="9"/>
        <end position="27"/>
    </location>
</feature>
<feature type="transmembrane region" description="Helical" evidence="1">
    <location>
        <begin position="158"/>
        <end position="181"/>
    </location>
</feature>
<dbReference type="RefSeq" id="WP_108958782.1">
    <property type="nucleotide sequence ID" value="NZ_BFAZ01000005.1"/>
</dbReference>
<evidence type="ECO:0000313" key="3">
    <source>
        <dbReference type="Proteomes" id="UP000245206"/>
    </source>
</evidence>
<reference evidence="3" key="1">
    <citation type="journal article" date="2019" name="Microbiol. Immunol.">
        <title>Molecular and phenotypic characterization of Leptospira johnsonii sp. nov., Leptospira ellinghausenii sp. nov. and Leptospira ryugenii sp. nov. isolated from soil and water in Japan.</title>
        <authorList>
            <person name="Masuzawa T."/>
            <person name="Saito M."/>
            <person name="Nakao R."/>
            <person name="Nikaido Y."/>
            <person name="Matsumoto M."/>
            <person name="Ogawa M."/>
            <person name="Yokoyama M."/>
            <person name="Hidaka Y."/>
            <person name="Tomita J."/>
            <person name="Sakakibara K."/>
            <person name="Suzuki K."/>
            <person name="Yasuda S."/>
            <person name="Sato H."/>
            <person name="Yamaguchi M."/>
            <person name="Yoshida S.I."/>
            <person name="Koizumi N."/>
            <person name="Kawamura Y."/>
        </authorList>
    </citation>
    <scope>NUCLEOTIDE SEQUENCE [LARGE SCALE GENOMIC DNA]</scope>
    <source>
        <strain evidence="3">E18</strain>
    </source>
</reference>
<feature type="transmembrane region" description="Helical" evidence="1">
    <location>
        <begin position="328"/>
        <end position="347"/>
    </location>
</feature>
<organism evidence="2 3">
    <name type="scientific">Leptospira ellinghausenii</name>
    <dbReference type="NCBI Taxonomy" id="1917822"/>
    <lineage>
        <taxon>Bacteria</taxon>
        <taxon>Pseudomonadati</taxon>
        <taxon>Spirochaetota</taxon>
        <taxon>Spirochaetia</taxon>
        <taxon>Leptospirales</taxon>
        <taxon>Leptospiraceae</taxon>
        <taxon>Leptospira</taxon>
    </lineage>
</organism>
<accession>A0A2P2DAD6</accession>
<dbReference type="AlphaFoldDB" id="A0A2P2DAD6"/>
<proteinExistence type="predicted"/>
<protein>
    <recommendedName>
        <fullName evidence="4">Glycosyltransferase RgtA/B/C/D-like domain-containing protein</fullName>
    </recommendedName>
</protein>
<keyword evidence="3" id="KW-1185">Reference proteome</keyword>
<evidence type="ECO:0008006" key="4">
    <source>
        <dbReference type="Google" id="ProtNLM"/>
    </source>
</evidence>
<feature type="transmembrane region" description="Helical" evidence="1">
    <location>
        <begin position="291"/>
        <end position="308"/>
    </location>
</feature>
<sequence length="522" mass="62189">MLDLKRNFISYYLLAAMMILFAIYQAYHWRWICDDAYISFVYARNFFEGNGLVFNLGEKVEGYTNFLWTLFLSLGYFVGIKPQLLSVFTGIFFYILVLCLFFTAENKVSFGNVYPLLIVHLAFLFHLYIFASSGLETSVFTFFLSWGLLLWEKQNKRVFLVFFLTSLIRPEGALFLVFASLDWIRKKQYKEPIVFGVLFLLFCTLRFFYYEDFFPNTFYAKGNKGSYFSQGFYYLLYLLRSYPLFPFVILLTVIQIFHIFRTKKENQFLVYTLILYIVYVLYVGGDFMGNRFWIPILPFFSYLAFQRIQFWTNESQIESNQKYRFYQIYSKNSILFALVFVLSSAIYTDPLKSDGKRVPDWHGIGEERMFYEQHLIDQNGYDEGALENFRVAFFGAQAHFIYYLKPNFAFEAESGLTDKIFAKKQIDVRGRVGHETKLSYEDLNFRKIDLLLDHRLPELDLPFVTYTWRSSPLRFYLWNYDPIKMNPLCQRKDWNCDDLTKRFLSEGLDLKQTVFFGKNDSK</sequence>
<dbReference type="OrthoDB" id="344788at2"/>
<gene>
    <name evidence="2" type="ORF">LPTSP2_08790</name>
</gene>
<feature type="transmembrane region" description="Helical" evidence="1">
    <location>
        <begin position="193"/>
        <end position="211"/>
    </location>
</feature>
<feature type="transmembrane region" description="Helical" evidence="1">
    <location>
        <begin position="268"/>
        <end position="285"/>
    </location>
</feature>
<name>A0A2P2DAD6_9LEPT</name>
<comment type="caution">
    <text evidence="2">The sequence shown here is derived from an EMBL/GenBank/DDBJ whole genome shotgun (WGS) entry which is preliminary data.</text>
</comment>
<feature type="transmembrane region" description="Helical" evidence="1">
    <location>
        <begin position="116"/>
        <end position="146"/>
    </location>
</feature>
<feature type="transmembrane region" description="Helical" evidence="1">
    <location>
        <begin position="84"/>
        <end position="104"/>
    </location>
</feature>
<keyword evidence="1" id="KW-0472">Membrane</keyword>
<evidence type="ECO:0000256" key="1">
    <source>
        <dbReference type="SAM" id="Phobius"/>
    </source>
</evidence>
<dbReference type="Proteomes" id="UP000245206">
    <property type="component" value="Unassembled WGS sequence"/>
</dbReference>
<feature type="transmembrane region" description="Helical" evidence="1">
    <location>
        <begin position="231"/>
        <end position="256"/>
    </location>
</feature>
<evidence type="ECO:0000313" key="2">
    <source>
        <dbReference type="EMBL" id="GBF41599.1"/>
    </source>
</evidence>
<keyword evidence="1" id="KW-0812">Transmembrane</keyword>